<feature type="coiled-coil region" evidence="1">
    <location>
        <begin position="86"/>
        <end position="120"/>
    </location>
</feature>
<protein>
    <submittedName>
        <fullName evidence="3">Uncharacterized protein</fullName>
    </submittedName>
</protein>
<accession>A0ABC8IPL2</accession>
<dbReference type="EMBL" id="CAKOAT010046600">
    <property type="protein sequence ID" value="CAH8288499.1"/>
    <property type="molecule type" value="Genomic_DNA"/>
</dbReference>
<keyword evidence="1" id="KW-0175">Coiled coil</keyword>
<feature type="region of interest" description="Disordered" evidence="2">
    <location>
        <begin position="150"/>
        <end position="171"/>
    </location>
</feature>
<dbReference type="Gene3D" id="1.20.5.340">
    <property type="match status" value="1"/>
</dbReference>
<name>A0ABC8IPL2_ERUVS</name>
<organism evidence="3 4">
    <name type="scientific">Eruca vesicaria subsp. sativa</name>
    <name type="common">Garden rocket</name>
    <name type="synonym">Eruca sativa</name>
    <dbReference type="NCBI Taxonomy" id="29727"/>
    <lineage>
        <taxon>Eukaryota</taxon>
        <taxon>Viridiplantae</taxon>
        <taxon>Streptophyta</taxon>
        <taxon>Embryophyta</taxon>
        <taxon>Tracheophyta</taxon>
        <taxon>Spermatophyta</taxon>
        <taxon>Magnoliopsida</taxon>
        <taxon>eudicotyledons</taxon>
        <taxon>Gunneridae</taxon>
        <taxon>Pentapetalae</taxon>
        <taxon>rosids</taxon>
        <taxon>malvids</taxon>
        <taxon>Brassicales</taxon>
        <taxon>Brassicaceae</taxon>
        <taxon>Brassiceae</taxon>
        <taxon>Eruca</taxon>
    </lineage>
</organism>
<dbReference type="PANTHER" id="PTHR34937">
    <property type="entry name" value="OS08G0559800 PROTEIN"/>
    <property type="match status" value="1"/>
</dbReference>
<dbReference type="Proteomes" id="UP001642260">
    <property type="component" value="Unassembled WGS sequence"/>
</dbReference>
<reference evidence="3 4" key="1">
    <citation type="submission" date="2022-03" db="EMBL/GenBank/DDBJ databases">
        <authorList>
            <person name="Macdonald S."/>
            <person name="Ahmed S."/>
            <person name="Newling K."/>
        </authorList>
    </citation>
    <scope>NUCLEOTIDE SEQUENCE [LARGE SCALE GENOMIC DNA]</scope>
</reference>
<dbReference type="PANTHER" id="PTHR34937:SF1">
    <property type="entry name" value="PARAMYOSIN"/>
    <property type="match status" value="1"/>
</dbReference>
<evidence type="ECO:0000256" key="2">
    <source>
        <dbReference type="SAM" id="MobiDB-lite"/>
    </source>
</evidence>
<evidence type="ECO:0000313" key="3">
    <source>
        <dbReference type="EMBL" id="CAH8288499.1"/>
    </source>
</evidence>
<dbReference type="AlphaFoldDB" id="A0ABC8IPL2"/>
<proteinExistence type="predicted"/>
<dbReference type="InterPro" id="IPR040300">
    <property type="entry name" value="At3g49055-like"/>
</dbReference>
<gene>
    <name evidence="3" type="ORF">ERUC_LOCUS1199</name>
</gene>
<sequence>MLVSGSEKISVKVSNFKSFGNGGLPKSQKYNGLASVAYGVIKRTHEIVEELVKQIDVAVKSRNAREQMDQRNYEIAIEVYQLETTISNLRLEVAEKASRVDDLERDVSEKDKRVGELERGSLEKVSVLEGEVVELKQLVDEYDGKLKEECDDAHGTRPDTNVVSKHFEKLN</sequence>
<evidence type="ECO:0000256" key="1">
    <source>
        <dbReference type="SAM" id="Coils"/>
    </source>
</evidence>
<evidence type="ECO:0000313" key="4">
    <source>
        <dbReference type="Proteomes" id="UP001642260"/>
    </source>
</evidence>
<comment type="caution">
    <text evidence="3">The sequence shown here is derived from an EMBL/GenBank/DDBJ whole genome shotgun (WGS) entry which is preliminary data.</text>
</comment>
<keyword evidence="4" id="KW-1185">Reference proteome</keyword>